<dbReference type="HOGENOM" id="CLU_024049_1_0_6"/>
<keyword evidence="2" id="KW-0812">Transmembrane</keyword>
<dbReference type="NCBIfam" id="TIGR03368">
    <property type="entry name" value="cellulose_yhjU"/>
    <property type="match status" value="1"/>
</dbReference>
<dbReference type="OrthoDB" id="6965261at2"/>
<keyword evidence="2" id="KW-1133">Transmembrane helix</keyword>
<proteinExistence type="predicted"/>
<dbReference type="STRING" id="767434.Fraau_2360"/>
<dbReference type="InterPro" id="IPR017850">
    <property type="entry name" value="Alkaline_phosphatase_core_sf"/>
</dbReference>
<keyword evidence="4" id="KW-1185">Reference proteome</keyword>
<dbReference type="InterPro" id="IPR017744">
    <property type="entry name" value="BcsG"/>
</dbReference>
<gene>
    <name evidence="3" type="ordered locus">Fraau_2360</name>
</gene>
<dbReference type="Pfam" id="PF11658">
    <property type="entry name" value="CBP_BcsG"/>
    <property type="match status" value="1"/>
</dbReference>
<dbReference type="Proteomes" id="UP000005234">
    <property type="component" value="Chromosome"/>
</dbReference>
<feature type="transmembrane region" description="Helical" evidence="2">
    <location>
        <begin position="101"/>
        <end position="121"/>
    </location>
</feature>
<dbReference type="EMBL" id="CP003350">
    <property type="protein sequence ID" value="AFC86727.1"/>
    <property type="molecule type" value="Genomic_DNA"/>
</dbReference>
<dbReference type="Gene3D" id="3.40.720.10">
    <property type="entry name" value="Alkaline Phosphatase, subunit A"/>
    <property type="match status" value="1"/>
</dbReference>
<feature type="region of interest" description="Disordered" evidence="1">
    <location>
        <begin position="155"/>
        <end position="174"/>
    </location>
</feature>
<evidence type="ECO:0000256" key="2">
    <source>
        <dbReference type="SAM" id="Phobius"/>
    </source>
</evidence>
<name>H8L5Y4_FRAAD</name>
<accession>H8L5Y4</accession>
<feature type="transmembrane region" description="Helical" evidence="2">
    <location>
        <begin position="33"/>
        <end position="52"/>
    </location>
</feature>
<evidence type="ECO:0000313" key="4">
    <source>
        <dbReference type="Proteomes" id="UP000005234"/>
    </source>
</evidence>
<evidence type="ECO:0000313" key="3">
    <source>
        <dbReference type="EMBL" id="AFC86727.1"/>
    </source>
</evidence>
<dbReference type="eggNOG" id="COG2194">
    <property type="taxonomic scope" value="Bacteria"/>
</dbReference>
<reference evidence="3" key="1">
    <citation type="submission" date="2012-02" db="EMBL/GenBank/DDBJ databases">
        <title>The complete genome of Frateuria aurantia DSM 6220.</title>
        <authorList>
            <consortium name="US DOE Joint Genome Institute (JGI-PGF)"/>
            <person name="Lucas S."/>
            <person name="Copeland A."/>
            <person name="Lapidus A."/>
            <person name="Glavina del Rio T."/>
            <person name="Dalin E."/>
            <person name="Tice H."/>
            <person name="Bruce D."/>
            <person name="Goodwin L."/>
            <person name="Pitluck S."/>
            <person name="Peters L."/>
            <person name="Ovchinnikova G."/>
            <person name="Teshima H."/>
            <person name="Kyrpides N."/>
            <person name="Mavromatis K."/>
            <person name="Ivanova N."/>
            <person name="Brettin T."/>
            <person name="Detter J.C."/>
            <person name="Han C."/>
            <person name="Larimer F."/>
            <person name="Land M."/>
            <person name="Hauser L."/>
            <person name="Markowitz V."/>
            <person name="Cheng J.-F."/>
            <person name="Hugenholtz P."/>
            <person name="Woyke T."/>
            <person name="Wu D."/>
            <person name="Brambilla E."/>
            <person name="Klenk H.-P."/>
            <person name="Eisen J.A."/>
        </authorList>
    </citation>
    <scope>NUCLEOTIDE SEQUENCE</scope>
    <source>
        <strain evidence="3">DSM 6220</strain>
    </source>
</reference>
<feature type="transmembrane region" description="Helical" evidence="2">
    <location>
        <begin position="12"/>
        <end position="27"/>
    </location>
</feature>
<evidence type="ECO:0000256" key="1">
    <source>
        <dbReference type="SAM" id="MobiDB-lite"/>
    </source>
</evidence>
<keyword evidence="2" id="KW-0472">Membrane</keyword>
<protein>
    <submittedName>
        <fullName evidence="3">Cellulose synthase operon protein YhjU</fullName>
    </submittedName>
</protein>
<dbReference type="KEGG" id="fau:Fraau_2360"/>
<dbReference type="AlphaFoldDB" id="H8L5Y4"/>
<sequence length="536" mass="59185">MTPAAPSMQRVQGLGIWNIYFCIVLMLDWQGRILLQPVANALLAAALLVPLASIRARRLRQCVAIPAGTALLYHETWLPPISRLRDESSVFHFSADYLADIALRFVNWQLLAAMALIALGYMLLKPWLRITTVSLAGLAWLLCLQIPPPSWVRATSDRGETRIGTGSNTPASHPEDLNAKLQQFYEKESQRVTRFPAAAATAQPFDVLIVNICSMAWDDLDAVGLQNHPLFKKMDVVFDNFNSATSYSGPAAIRILRASCGQTSHQTLYQDAPSGCYLFDNLRKLGFDTELALNHDGHFDGFIDDIHEQGQLKSTPFAINDLPRALVAFDGSPIRDDGQVLGHWWQHRLASPVARTALFYNTITMHDGNREILSNGDSRPAGYAPRASRLLDELSTLVDTIQRSGRKVVLIILPEHGAGLRGDRIQMPGLREIPTPVITHIPAAVKLINMTADTPHQPMQIKSPSSFLAISELLSRLYRQSLILPPNYDLSTLLDQLPETAPVSDSGAATVIQSAGRPWVRMKGETDWTPYPSAAP</sequence>
<organism evidence="3 4">
    <name type="scientific">Frateuria aurantia (strain ATCC 33424 / DSM 6220 / KCTC 2777 / LMG 1558 / NBRC 3245 / NCIMB 13370)</name>
    <name type="common">Acetobacter aurantius</name>
    <dbReference type="NCBI Taxonomy" id="767434"/>
    <lineage>
        <taxon>Bacteria</taxon>
        <taxon>Pseudomonadati</taxon>
        <taxon>Pseudomonadota</taxon>
        <taxon>Gammaproteobacteria</taxon>
        <taxon>Lysobacterales</taxon>
        <taxon>Rhodanobacteraceae</taxon>
        <taxon>Frateuria</taxon>
    </lineage>
</organism>